<dbReference type="GO" id="GO:0003700">
    <property type="term" value="F:DNA-binding transcription factor activity"/>
    <property type="evidence" value="ECO:0007669"/>
    <property type="project" value="TreeGrafter"/>
</dbReference>
<feature type="DNA-binding region" description="H-T-H motif" evidence="4">
    <location>
        <begin position="38"/>
        <end position="57"/>
    </location>
</feature>
<keyword evidence="2 4" id="KW-0238">DNA-binding</keyword>
<evidence type="ECO:0000256" key="1">
    <source>
        <dbReference type="ARBA" id="ARBA00023015"/>
    </source>
</evidence>
<protein>
    <submittedName>
        <fullName evidence="6">TetR/AcrR family transcriptional regulator</fullName>
    </submittedName>
</protein>
<evidence type="ECO:0000313" key="6">
    <source>
        <dbReference type="EMBL" id="MBP2705033.1"/>
    </source>
</evidence>
<dbReference type="GO" id="GO:0000976">
    <property type="term" value="F:transcription cis-regulatory region binding"/>
    <property type="evidence" value="ECO:0007669"/>
    <property type="project" value="TreeGrafter"/>
</dbReference>
<feature type="domain" description="HTH tetR-type" evidence="5">
    <location>
        <begin position="15"/>
        <end position="75"/>
    </location>
</feature>
<dbReference type="InterPro" id="IPR009057">
    <property type="entry name" value="Homeodomain-like_sf"/>
</dbReference>
<dbReference type="InterPro" id="IPR050109">
    <property type="entry name" value="HTH-type_TetR-like_transc_reg"/>
</dbReference>
<evidence type="ECO:0000256" key="3">
    <source>
        <dbReference type="ARBA" id="ARBA00023163"/>
    </source>
</evidence>
<evidence type="ECO:0000256" key="2">
    <source>
        <dbReference type="ARBA" id="ARBA00023125"/>
    </source>
</evidence>
<accession>A0A940WLB1</accession>
<evidence type="ECO:0000256" key="4">
    <source>
        <dbReference type="PROSITE-ProRule" id="PRU00335"/>
    </source>
</evidence>
<comment type="caution">
    <text evidence="6">The sequence shown here is derived from an EMBL/GenBank/DDBJ whole genome shotgun (WGS) entry which is preliminary data.</text>
</comment>
<dbReference type="PRINTS" id="PR00455">
    <property type="entry name" value="HTHTETR"/>
</dbReference>
<dbReference type="InterPro" id="IPR001647">
    <property type="entry name" value="HTH_TetR"/>
</dbReference>
<reference evidence="6" key="1">
    <citation type="submission" date="2021-02" db="EMBL/GenBank/DDBJ databases">
        <title>Draft genome sequence of Microbispora sp. RL4-1S isolated from rice leaves in Thailand.</title>
        <authorList>
            <person name="Muangham S."/>
            <person name="Duangmal K."/>
        </authorList>
    </citation>
    <scope>NUCLEOTIDE SEQUENCE</scope>
    <source>
        <strain evidence="6">RL4-1S</strain>
    </source>
</reference>
<dbReference type="SUPFAM" id="SSF46689">
    <property type="entry name" value="Homeodomain-like"/>
    <property type="match status" value="1"/>
</dbReference>
<dbReference type="AlphaFoldDB" id="A0A940WLB1"/>
<name>A0A940WLB1_9ACTN</name>
<proteinExistence type="predicted"/>
<dbReference type="PANTHER" id="PTHR30055:SF234">
    <property type="entry name" value="HTH-TYPE TRANSCRIPTIONAL REGULATOR BETI"/>
    <property type="match status" value="1"/>
</dbReference>
<dbReference type="Proteomes" id="UP000674234">
    <property type="component" value="Unassembled WGS sequence"/>
</dbReference>
<dbReference type="Pfam" id="PF00440">
    <property type="entry name" value="TetR_N"/>
    <property type="match status" value="1"/>
</dbReference>
<gene>
    <name evidence="6" type="ORF">JOL79_14550</name>
</gene>
<dbReference type="PANTHER" id="PTHR30055">
    <property type="entry name" value="HTH-TYPE TRANSCRIPTIONAL REGULATOR RUTR"/>
    <property type="match status" value="1"/>
</dbReference>
<dbReference type="EMBL" id="JAFCNB010000006">
    <property type="protein sequence ID" value="MBP2705033.1"/>
    <property type="molecule type" value="Genomic_DNA"/>
</dbReference>
<dbReference type="Gene3D" id="1.10.357.10">
    <property type="entry name" value="Tetracycline Repressor, domain 2"/>
    <property type="match status" value="1"/>
</dbReference>
<evidence type="ECO:0000313" key="7">
    <source>
        <dbReference type="Proteomes" id="UP000674234"/>
    </source>
</evidence>
<dbReference type="RefSeq" id="WP_210156303.1">
    <property type="nucleotide sequence ID" value="NZ_JAFCNB010000006.1"/>
</dbReference>
<dbReference type="PROSITE" id="PS50977">
    <property type="entry name" value="HTH_TETR_2"/>
    <property type="match status" value="1"/>
</dbReference>
<keyword evidence="1" id="KW-0805">Transcription regulation</keyword>
<organism evidence="6 7">
    <name type="scientific">Microbispora oryzae</name>
    <dbReference type="NCBI Taxonomy" id="2806554"/>
    <lineage>
        <taxon>Bacteria</taxon>
        <taxon>Bacillati</taxon>
        <taxon>Actinomycetota</taxon>
        <taxon>Actinomycetes</taxon>
        <taxon>Streptosporangiales</taxon>
        <taxon>Streptosporangiaceae</taxon>
        <taxon>Microbispora</taxon>
    </lineage>
</organism>
<keyword evidence="7" id="KW-1185">Reference proteome</keyword>
<sequence length="210" mass="23465">MSQVKSEDKRTRRPKETRRRILDAARDLFVQHGYGATALQEIADRAGVAVQTIYFTFGNKRALLKELVDVSIAGDHEAIGTMDRPWFREALATETADAQLRLHVRETRGILERVAPITEMLRAAALTDSGIAELWAHDADPRFTVHATAARSLVTKPGARTGVTAEQAADLLFGLLSPELYLVFVRDRGWTPDQWERWTHETLSSQLCAG</sequence>
<evidence type="ECO:0000259" key="5">
    <source>
        <dbReference type="PROSITE" id="PS50977"/>
    </source>
</evidence>
<keyword evidence="3" id="KW-0804">Transcription</keyword>